<dbReference type="Gene3D" id="3.40.50.11890">
    <property type="match status" value="1"/>
</dbReference>
<dbReference type="GO" id="GO:0018522">
    <property type="term" value="F:benzoyl-CoA reductase activity"/>
    <property type="evidence" value="ECO:0007669"/>
    <property type="project" value="UniProtKB-EC"/>
</dbReference>
<evidence type="ECO:0000313" key="3">
    <source>
        <dbReference type="Proteomes" id="UP000741360"/>
    </source>
</evidence>
<dbReference type="AlphaFoldDB" id="A0A932GRZ3"/>
<comment type="caution">
    <text evidence="2">The sequence shown here is derived from an EMBL/GenBank/DDBJ whole genome shotgun (WGS) entry which is preliminary data.</text>
</comment>
<proteinExistence type="inferred from homology"/>
<gene>
    <name evidence="2" type="primary">bzdN</name>
    <name evidence="2" type="ORF">HYY65_12885</name>
</gene>
<comment type="similarity">
    <text evidence="1">Belongs to the FldB/FldC dehydratase alpha/beta subunit family.</text>
</comment>
<protein>
    <submittedName>
        <fullName evidence="2">Benzoyl-CoA reductase, bzd-type, subunit N</fullName>
        <ecNumber evidence="2">1.3.7.8</ecNumber>
    </submittedName>
</protein>
<dbReference type="InterPro" id="IPR010327">
    <property type="entry name" value="FldB/FldC_alpha/beta"/>
</dbReference>
<dbReference type="InterPro" id="IPR017603">
    <property type="entry name" value="Benzoyl-CoA_Rdtase_bzd_nsu"/>
</dbReference>
<dbReference type="Proteomes" id="UP000741360">
    <property type="component" value="Unassembled WGS sequence"/>
</dbReference>
<organism evidence="2 3">
    <name type="scientific">Tectimicrobiota bacterium</name>
    <dbReference type="NCBI Taxonomy" id="2528274"/>
    <lineage>
        <taxon>Bacteria</taxon>
        <taxon>Pseudomonadati</taxon>
        <taxon>Nitrospinota/Tectimicrobiota group</taxon>
        <taxon>Candidatus Tectimicrobiota</taxon>
    </lineage>
</organism>
<name>A0A932GRZ3_UNCTE</name>
<dbReference type="Gene3D" id="3.40.50.11900">
    <property type="match status" value="1"/>
</dbReference>
<dbReference type="PANTHER" id="PTHR30548:SF1">
    <property type="entry name" value="DEHYDRATASE SUBUNIT MJ0007-RELATED"/>
    <property type="match status" value="1"/>
</dbReference>
<dbReference type="EMBL" id="JACPSX010000246">
    <property type="protein sequence ID" value="MBI3015920.1"/>
    <property type="molecule type" value="Genomic_DNA"/>
</dbReference>
<evidence type="ECO:0000256" key="1">
    <source>
        <dbReference type="ARBA" id="ARBA00005806"/>
    </source>
</evidence>
<dbReference type="EC" id="1.3.7.8" evidence="2"/>
<dbReference type="NCBIfam" id="TIGR03190">
    <property type="entry name" value="benz_CoA_bzdN"/>
    <property type="match status" value="1"/>
</dbReference>
<dbReference type="Pfam" id="PF06050">
    <property type="entry name" value="HGD-D"/>
    <property type="match status" value="1"/>
</dbReference>
<evidence type="ECO:0000313" key="2">
    <source>
        <dbReference type="EMBL" id="MBI3015920.1"/>
    </source>
</evidence>
<accession>A0A932GRZ3</accession>
<sequence length="376" mass="43323">MAALEKFEHWYHNRHEYAREWKKRTGGKVIGTFCTYVPDEILTAAGMLHSRILGSHEPQDVTEPHIFGMFCPFCRDSLAQGLKGRFNYLDGIVLAHSCIHYRQTFDSWRAHIPTEFTYYLPMPNMVQSPSAKSYYVGEVAKFKAALEEYAGKKITDADLDRGIELTNKNRRLLHKIYEFRKTDPPKLTGTEALYIATTAQFVDYEEHNKALEEASEEVADRTVDRDPGIRLMAVGSENDDVEFFKMVESVGATVVIDEQCAGTRYFWNEARIQPDRLQTISDRYVERPPCPTKDYPERQRFPHVLQLAKDYKAQGAIIMQEKFCDPHEGDNPVLKKYLEDNGIPTLGLEFDSTNPLGPFRIRVEAFLETLRTDDLF</sequence>
<dbReference type="PANTHER" id="PTHR30548">
    <property type="entry name" value="2-HYDROXYGLUTARYL-COA DEHYDRATASE, D-COMPONENT-RELATED"/>
    <property type="match status" value="1"/>
</dbReference>
<dbReference type="Gene3D" id="1.20.1270.370">
    <property type="match status" value="1"/>
</dbReference>
<reference evidence="2" key="1">
    <citation type="submission" date="2020-07" db="EMBL/GenBank/DDBJ databases">
        <title>Huge and variable diversity of episymbiotic CPR bacteria and DPANN archaea in groundwater ecosystems.</title>
        <authorList>
            <person name="He C.Y."/>
            <person name="Keren R."/>
            <person name="Whittaker M."/>
            <person name="Farag I.F."/>
            <person name="Doudna J."/>
            <person name="Cate J.H.D."/>
            <person name="Banfield J.F."/>
        </authorList>
    </citation>
    <scope>NUCLEOTIDE SEQUENCE</scope>
    <source>
        <strain evidence="2">NC_groundwater_717_Ag_S-0.2um_59_8</strain>
    </source>
</reference>
<keyword evidence="2" id="KW-0560">Oxidoreductase</keyword>